<dbReference type="GO" id="GO:0030154">
    <property type="term" value="P:cell differentiation"/>
    <property type="evidence" value="ECO:0007669"/>
    <property type="project" value="TreeGrafter"/>
</dbReference>
<organism evidence="6 7">
    <name type="scientific">Rotaria socialis</name>
    <dbReference type="NCBI Taxonomy" id="392032"/>
    <lineage>
        <taxon>Eukaryota</taxon>
        <taxon>Metazoa</taxon>
        <taxon>Spiralia</taxon>
        <taxon>Gnathifera</taxon>
        <taxon>Rotifera</taxon>
        <taxon>Eurotatoria</taxon>
        <taxon>Bdelloidea</taxon>
        <taxon>Philodinida</taxon>
        <taxon>Philodinidae</taxon>
        <taxon>Rotaria</taxon>
    </lineage>
</organism>
<dbReference type="Proteomes" id="UP000663872">
    <property type="component" value="Unassembled WGS sequence"/>
</dbReference>
<name>A0A817WSQ2_9BILA</name>
<dbReference type="PANTHER" id="PTHR24057:SF0">
    <property type="entry name" value="PROTEIN KINASE SHAGGY-RELATED"/>
    <property type="match status" value="1"/>
</dbReference>
<dbReference type="InterPro" id="IPR050591">
    <property type="entry name" value="GSK-3"/>
</dbReference>
<dbReference type="GO" id="GO:0005524">
    <property type="term" value="F:ATP binding"/>
    <property type="evidence" value="ECO:0007669"/>
    <property type="project" value="UniProtKB-KW"/>
</dbReference>
<dbReference type="GO" id="GO:0004674">
    <property type="term" value="F:protein serine/threonine kinase activity"/>
    <property type="evidence" value="ECO:0007669"/>
    <property type="project" value="UniProtKB-KW"/>
</dbReference>
<sequence length="147" mass="17805">MKLYPETVHSLIQRWHNRLKQSLIDFYQIKLFTFQISRALVYLHARTDSNDQLFRLILLLVEPNIDEVRNIKSKSDQIIYQQIQRKISLIDQSAKMIEHLTCRTKSDIDYVQFRLRLLQYSPNQRLTALNTLKYQYYDEIREKISLL</sequence>
<evidence type="ECO:0000256" key="2">
    <source>
        <dbReference type="ARBA" id="ARBA00022679"/>
    </source>
</evidence>
<reference evidence="6" key="1">
    <citation type="submission" date="2021-02" db="EMBL/GenBank/DDBJ databases">
        <authorList>
            <person name="Nowell W R."/>
        </authorList>
    </citation>
    <scope>NUCLEOTIDE SEQUENCE</scope>
</reference>
<dbReference type="GO" id="GO:0005634">
    <property type="term" value="C:nucleus"/>
    <property type="evidence" value="ECO:0007669"/>
    <property type="project" value="TreeGrafter"/>
</dbReference>
<evidence type="ECO:0000313" key="6">
    <source>
        <dbReference type="EMBL" id="CAF3359454.1"/>
    </source>
</evidence>
<evidence type="ECO:0000256" key="5">
    <source>
        <dbReference type="ARBA" id="ARBA00022840"/>
    </source>
</evidence>
<dbReference type="Gene3D" id="1.10.510.10">
    <property type="entry name" value="Transferase(Phosphotransferase) domain 1"/>
    <property type="match status" value="1"/>
</dbReference>
<dbReference type="GO" id="GO:0005737">
    <property type="term" value="C:cytoplasm"/>
    <property type="evidence" value="ECO:0007669"/>
    <property type="project" value="TreeGrafter"/>
</dbReference>
<protein>
    <submittedName>
        <fullName evidence="6">Uncharacterized protein</fullName>
    </submittedName>
</protein>
<dbReference type="EMBL" id="CAJNYT010000648">
    <property type="protein sequence ID" value="CAF3359454.1"/>
    <property type="molecule type" value="Genomic_DNA"/>
</dbReference>
<dbReference type="GO" id="GO:0007165">
    <property type="term" value="P:signal transduction"/>
    <property type="evidence" value="ECO:0007669"/>
    <property type="project" value="TreeGrafter"/>
</dbReference>
<accession>A0A817WSQ2</accession>
<evidence type="ECO:0000256" key="1">
    <source>
        <dbReference type="ARBA" id="ARBA00022527"/>
    </source>
</evidence>
<dbReference type="PANTHER" id="PTHR24057">
    <property type="entry name" value="GLYCOGEN SYNTHASE KINASE-3 ALPHA"/>
    <property type="match status" value="1"/>
</dbReference>
<keyword evidence="4" id="KW-0418">Kinase</keyword>
<gene>
    <name evidence="6" type="ORF">GRG538_LOCUS6287</name>
</gene>
<evidence type="ECO:0000256" key="3">
    <source>
        <dbReference type="ARBA" id="ARBA00022741"/>
    </source>
</evidence>
<keyword evidence="1" id="KW-0723">Serine/threonine-protein kinase</keyword>
<evidence type="ECO:0000313" key="7">
    <source>
        <dbReference type="Proteomes" id="UP000663872"/>
    </source>
</evidence>
<keyword evidence="3" id="KW-0547">Nucleotide-binding</keyword>
<keyword evidence="5" id="KW-0067">ATP-binding</keyword>
<comment type="caution">
    <text evidence="6">The sequence shown here is derived from an EMBL/GenBank/DDBJ whole genome shotgun (WGS) entry which is preliminary data.</text>
</comment>
<keyword evidence="2" id="KW-0808">Transferase</keyword>
<evidence type="ECO:0000256" key="4">
    <source>
        <dbReference type="ARBA" id="ARBA00022777"/>
    </source>
</evidence>
<dbReference type="AlphaFoldDB" id="A0A817WSQ2"/>
<proteinExistence type="predicted"/>